<dbReference type="CDD" id="cd04301">
    <property type="entry name" value="NAT_SF"/>
    <property type="match status" value="1"/>
</dbReference>
<dbReference type="EMBL" id="SMGR01000005">
    <property type="protein sequence ID" value="TCK99343.1"/>
    <property type="molecule type" value="Genomic_DNA"/>
</dbReference>
<sequence length="281" mass="30212">MSWEEVGGNDLDKVVVFLKERIQSSMFFLSNLEAHGLGSSDAYGMRVWAQTGSTLGVFGISNSGFILLQAPDARAVDWAATAPMWRGRKLLGCSGDSRQVADFLEATGLAGCPMAFNPEEPGYVLALDQMLIPDCAGFEVVPIDDSLRLLATQWRAVYHGEVLGTPEAQRYAAAAEDIDGYIARGSHRILFKQGLPVAMTGFNAQAGDAVQIGAVFTPPETRGQGLARRAVALHLAEARERGVKQAILFAANEPAARAYEAIGFQRKGSMSMAMFHGEDAQ</sequence>
<protein>
    <submittedName>
        <fullName evidence="2">Putative GNAT family acetyltransferase</fullName>
    </submittedName>
</protein>
<name>A0A4R1N4Y4_9RHOB</name>
<evidence type="ECO:0000313" key="2">
    <source>
        <dbReference type="EMBL" id="TCK99343.1"/>
    </source>
</evidence>
<reference evidence="2 3" key="1">
    <citation type="submission" date="2019-03" db="EMBL/GenBank/DDBJ databases">
        <title>Genomic Encyclopedia of Archaeal and Bacterial Type Strains, Phase II (KMG-II): from individual species to whole genera.</title>
        <authorList>
            <person name="Goeker M."/>
        </authorList>
    </citation>
    <scope>NUCLEOTIDE SEQUENCE [LARGE SCALE GENOMIC DNA]</scope>
    <source>
        <strain evidence="2 3">DSM 26433</strain>
    </source>
</reference>
<dbReference type="AlphaFoldDB" id="A0A4R1N4Y4"/>
<dbReference type="RefSeq" id="WP_132861960.1">
    <property type="nucleotide sequence ID" value="NZ_SMGR01000005.1"/>
</dbReference>
<dbReference type="SUPFAM" id="SSF55729">
    <property type="entry name" value="Acyl-CoA N-acyltransferases (Nat)"/>
    <property type="match status" value="1"/>
</dbReference>
<dbReference type="Gene3D" id="3.40.630.30">
    <property type="match status" value="1"/>
</dbReference>
<keyword evidence="3" id="KW-1185">Reference proteome</keyword>
<dbReference type="InterPro" id="IPR016181">
    <property type="entry name" value="Acyl_CoA_acyltransferase"/>
</dbReference>
<comment type="caution">
    <text evidence="2">The sequence shown here is derived from an EMBL/GenBank/DDBJ whole genome shotgun (WGS) entry which is preliminary data.</text>
</comment>
<proteinExistence type="predicted"/>
<dbReference type="InterPro" id="IPR000182">
    <property type="entry name" value="GNAT_dom"/>
</dbReference>
<dbReference type="Pfam" id="PF00583">
    <property type="entry name" value="Acetyltransf_1"/>
    <property type="match status" value="1"/>
</dbReference>
<dbReference type="Proteomes" id="UP000295673">
    <property type="component" value="Unassembled WGS sequence"/>
</dbReference>
<organism evidence="2 3">
    <name type="scientific">Shimia isoporae</name>
    <dbReference type="NCBI Taxonomy" id="647720"/>
    <lineage>
        <taxon>Bacteria</taxon>
        <taxon>Pseudomonadati</taxon>
        <taxon>Pseudomonadota</taxon>
        <taxon>Alphaproteobacteria</taxon>
        <taxon>Rhodobacterales</taxon>
        <taxon>Roseobacteraceae</taxon>
    </lineage>
</organism>
<evidence type="ECO:0000259" key="1">
    <source>
        <dbReference type="PROSITE" id="PS51186"/>
    </source>
</evidence>
<dbReference type="PROSITE" id="PS51186">
    <property type="entry name" value="GNAT"/>
    <property type="match status" value="1"/>
</dbReference>
<evidence type="ECO:0000313" key="3">
    <source>
        <dbReference type="Proteomes" id="UP000295673"/>
    </source>
</evidence>
<dbReference type="OrthoDB" id="7365268at2"/>
<dbReference type="GO" id="GO:0016747">
    <property type="term" value="F:acyltransferase activity, transferring groups other than amino-acyl groups"/>
    <property type="evidence" value="ECO:0007669"/>
    <property type="project" value="InterPro"/>
</dbReference>
<feature type="domain" description="N-acetyltransferase" evidence="1">
    <location>
        <begin position="138"/>
        <end position="281"/>
    </location>
</feature>
<accession>A0A4R1N4Y4</accession>
<keyword evidence="2" id="KW-0808">Transferase</keyword>
<gene>
    <name evidence="2" type="ORF">BXY66_3845</name>
</gene>